<dbReference type="EMBL" id="BOSE01000005">
    <property type="protein sequence ID" value="GIP17373.1"/>
    <property type="molecule type" value="Genomic_DNA"/>
</dbReference>
<evidence type="ECO:0008006" key="3">
    <source>
        <dbReference type="Google" id="ProtNLM"/>
    </source>
</evidence>
<proteinExistence type="predicted"/>
<gene>
    <name evidence="1" type="ORF">J40TS1_30150</name>
</gene>
<comment type="caution">
    <text evidence="1">The sequence shown here is derived from an EMBL/GenBank/DDBJ whole genome shotgun (WGS) entry which is preliminary data.</text>
</comment>
<dbReference type="SUPFAM" id="SSF53448">
    <property type="entry name" value="Nucleotide-diphospho-sugar transferases"/>
    <property type="match status" value="1"/>
</dbReference>
<sequence>MNLVQKHSTRQRVVIGSPIQEKPNILAEYLKSLEELHHEGVEVSYYFVDDNKNRASSDLLLHFQKSHLNVTIASSQDFGMSTYFKDEHTHIWDEKLIWKVARLKDQIIQYARKHYFDYLFILDSDLVLHPQTLEQLIRSNKDIISNIFWTQWYPDEIELPQVWLQDEYTFYRKDRQEMLDRDEEWRRSDQFLQLLRQPGIYEVGGLGACTLISRKALEAGMRFAEIPNLSFRGEDRHFCVRAQALGFSLFVETQYPALHLYREADLSKVEAYKAKAISEIAHR</sequence>
<dbReference type="CDD" id="cd00761">
    <property type="entry name" value="Glyco_tranf_GTA_type"/>
    <property type="match status" value="1"/>
</dbReference>
<protein>
    <recommendedName>
        <fullName evidence="3">Glycosyltransferase</fullName>
    </recommendedName>
</protein>
<organism evidence="1 2">
    <name type="scientific">Paenibacillus montaniterrae</name>
    <dbReference type="NCBI Taxonomy" id="429341"/>
    <lineage>
        <taxon>Bacteria</taxon>
        <taxon>Bacillati</taxon>
        <taxon>Bacillota</taxon>
        <taxon>Bacilli</taxon>
        <taxon>Bacillales</taxon>
        <taxon>Paenibacillaceae</taxon>
        <taxon>Paenibacillus</taxon>
    </lineage>
</organism>
<accession>A0A919YV30</accession>
<name>A0A919YV30_9BACL</name>
<evidence type="ECO:0000313" key="1">
    <source>
        <dbReference type="EMBL" id="GIP17373.1"/>
    </source>
</evidence>
<dbReference type="Proteomes" id="UP000683139">
    <property type="component" value="Unassembled WGS sequence"/>
</dbReference>
<reference evidence="1" key="1">
    <citation type="submission" date="2021-03" db="EMBL/GenBank/DDBJ databases">
        <title>Antimicrobial resistance genes in bacteria isolated from Japanese honey, and their potential for conferring macrolide and lincosamide resistance in the American foulbrood pathogen Paenibacillus larvae.</title>
        <authorList>
            <person name="Okamoto M."/>
            <person name="Kumagai M."/>
            <person name="Kanamori H."/>
            <person name="Takamatsu D."/>
        </authorList>
    </citation>
    <scope>NUCLEOTIDE SEQUENCE</scope>
    <source>
        <strain evidence="1">J40TS1</strain>
    </source>
</reference>
<dbReference type="Gene3D" id="3.90.550.10">
    <property type="entry name" value="Spore Coat Polysaccharide Biosynthesis Protein SpsA, Chain A"/>
    <property type="match status" value="1"/>
</dbReference>
<dbReference type="InterPro" id="IPR029044">
    <property type="entry name" value="Nucleotide-diphossugar_trans"/>
</dbReference>
<dbReference type="RefSeq" id="WP_213516616.1">
    <property type="nucleotide sequence ID" value="NZ_BOSE01000005.1"/>
</dbReference>
<keyword evidence="2" id="KW-1185">Reference proteome</keyword>
<dbReference type="Pfam" id="PF03452">
    <property type="entry name" value="Anp1"/>
    <property type="match status" value="1"/>
</dbReference>
<evidence type="ECO:0000313" key="2">
    <source>
        <dbReference type="Proteomes" id="UP000683139"/>
    </source>
</evidence>
<dbReference type="AlphaFoldDB" id="A0A919YV30"/>